<dbReference type="InterPro" id="IPR050790">
    <property type="entry name" value="ExbB/TolQ_transport"/>
</dbReference>
<keyword evidence="7 10" id="KW-0472">Membrane</keyword>
<gene>
    <name evidence="12" type="ordered locus">Spirs_1744</name>
</gene>
<keyword evidence="3" id="KW-1003">Cell membrane</keyword>
<feature type="domain" description="MotA/TolQ/ExbB proton channel" evidence="11">
    <location>
        <begin position="94"/>
        <end position="205"/>
    </location>
</feature>
<dbReference type="EMBL" id="CP002116">
    <property type="protein sequence ID" value="ADK80870.1"/>
    <property type="molecule type" value="Genomic_DNA"/>
</dbReference>
<dbReference type="InterPro" id="IPR002898">
    <property type="entry name" value="MotA_ExbB_proton_chnl"/>
</dbReference>
<evidence type="ECO:0000256" key="9">
    <source>
        <dbReference type="SAM" id="MobiDB-lite"/>
    </source>
</evidence>
<keyword evidence="2 8" id="KW-0813">Transport</keyword>
<keyword evidence="13" id="KW-1185">Reference proteome</keyword>
<accession>E1R6A5</accession>
<name>E1R6A5_SEDSS</name>
<evidence type="ECO:0000313" key="13">
    <source>
        <dbReference type="Proteomes" id="UP000002318"/>
    </source>
</evidence>
<dbReference type="STRING" id="573413.Spirs_1744"/>
<protein>
    <submittedName>
        <fullName evidence="12">MotA/TolQ/ExbB proton channel</fullName>
    </submittedName>
</protein>
<feature type="region of interest" description="Disordered" evidence="9">
    <location>
        <begin position="223"/>
        <end position="242"/>
    </location>
</feature>
<organism evidence="12 13">
    <name type="scientific">Sediminispirochaeta smaragdinae (strain DSM 11293 / JCM 15392 / SEBR 4228)</name>
    <name type="common">Spirochaeta smaragdinae</name>
    <dbReference type="NCBI Taxonomy" id="573413"/>
    <lineage>
        <taxon>Bacteria</taxon>
        <taxon>Pseudomonadati</taxon>
        <taxon>Spirochaetota</taxon>
        <taxon>Spirochaetia</taxon>
        <taxon>Spirochaetales</taxon>
        <taxon>Spirochaetaceae</taxon>
        <taxon>Sediminispirochaeta</taxon>
    </lineage>
</organism>
<dbReference type="Pfam" id="PF01618">
    <property type="entry name" value="MotA_ExbB"/>
    <property type="match status" value="1"/>
</dbReference>
<feature type="transmembrane region" description="Helical" evidence="10">
    <location>
        <begin position="128"/>
        <end position="151"/>
    </location>
</feature>
<proteinExistence type="inferred from homology"/>
<evidence type="ECO:0000313" key="12">
    <source>
        <dbReference type="EMBL" id="ADK80870.1"/>
    </source>
</evidence>
<dbReference type="PANTHER" id="PTHR30625">
    <property type="entry name" value="PROTEIN TOLQ"/>
    <property type="match status" value="1"/>
</dbReference>
<keyword evidence="4 10" id="KW-0812">Transmembrane</keyword>
<dbReference type="eggNOG" id="COG0811">
    <property type="taxonomic scope" value="Bacteria"/>
</dbReference>
<comment type="subcellular location">
    <subcellularLocation>
        <location evidence="1">Cell membrane</location>
        <topology evidence="1">Multi-pass membrane protein</topology>
    </subcellularLocation>
    <subcellularLocation>
        <location evidence="8">Membrane</location>
        <topology evidence="8">Multi-pass membrane protein</topology>
    </subcellularLocation>
</comment>
<evidence type="ECO:0000256" key="2">
    <source>
        <dbReference type="ARBA" id="ARBA00022448"/>
    </source>
</evidence>
<dbReference type="HOGENOM" id="CLU_053325_4_2_12"/>
<reference evidence="12 13" key="1">
    <citation type="journal article" date="2010" name="Stand. Genomic Sci.">
        <title>Complete genome sequence of Spirochaeta smaragdinae type strain (SEBR 4228).</title>
        <authorList>
            <person name="Mavromatis K."/>
            <person name="Yasawong M."/>
            <person name="Chertkov O."/>
            <person name="Lapidus A."/>
            <person name="Lucas S."/>
            <person name="Nolan M."/>
            <person name="Del Rio T.G."/>
            <person name="Tice H."/>
            <person name="Cheng J.F."/>
            <person name="Pitluck S."/>
            <person name="Liolios K."/>
            <person name="Ivanova N."/>
            <person name="Tapia R."/>
            <person name="Han C."/>
            <person name="Bruce D."/>
            <person name="Goodwin L."/>
            <person name="Pati A."/>
            <person name="Chen A."/>
            <person name="Palaniappan K."/>
            <person name="Land M."/>
            <person name="Hauser L."/>
            <person name="Chang Y.J."/>
            <person name="Jeffries C.D."/>
            <person name="Detter J.C."/>
            <person name="Rohde M."/>
            <person name="Brambilla E."/>
            <person name="Spring S."/>
            <person name="Goker M."/>
            <person name="Sikorski J."/>
            <person name="Woyke T."/>
            <person name="Bristow J."/>
            <person name="Eisen J.A."/>
            <person name="Markowitz V."/>
            <person name="Hugenholtz P."/>
            <person name="Klenk H.P."/>
            <person name="Kyrpides N.C."/>
        </authorList>
    </citation>
    <scope>NUCLEOTIDE SEQUENCE [LARGE SCALE GENOMIC DNA]</scope>
    <source>
        <strain evidence="13">DSM 11293 / JCM 15392 / SEBR 4228</strain>
    </source>
</reference>
<dbReference type="KEGG" id="ssm:Spirs_1744"/>
<evidence type="ECO:0000256" key="5">
    <source>
        <dbReference type="ARBA" id="ARBA00022927"/>
    </source>
</evidence>
<dbReference type="AlphaFoldDB" id="E1R6A5"/>
<dbReference type="PANTHER" id="PTHR30625:SF15">
    <property type="entry name" value="BIOPOLYMER TRANSPORT PROTEIN EXBB"/>
    <property type="match status" value="1"/>
</dbReference>
<evidence type="ECO:0000256" key="1">
    <source>
        <dbReference type="ARBA" id="ARBA00004651"/>
    </source>
</evidence>
<evidence type="ECO:0000256" key="7">
    <source>
        <dbReference type="ARBA" id="ARBA00023136"/>
    </source>
</evidence>
<dbReference type="RefSeq" id="WP_013254334.1">
    <property type="nucleotide sequence ID" value="NC_014364.1"/>
</dbReference>
<evidence type="ECO:0000256" key="8">
    <source>
        <dbReference type="RuleBase" id="RU004057"/>
    </source>
</evidence>
<keyword evidence="5 8" id="KW-0653">Protein transport</keyword>
<evidence type="ECO:0000256" key="4">
    <source>
        <dbReference type="ARBA" id="ARBA00022692"/>
    </source>
</evidence>
<dbReference type="GO" id="GO:0005886">
    <property type="term" value="C:plasma membrane"/>
    <property type="evidence" value="ECO:0007669"/>
    <property type="project" value="UniProtKB-SubCell"/>
</dbReference>
<feature type="transmembrane region" description="Helical" evidence="10">
    <location>
        <begin position="171"/>
        <end position="195"/>
    </location>
</feature>
<dbReference type="Proteomes" id="UP000002318">
    <property type="component" value="Chromosome"/>
</dbReference>
<dbReference type="GO" id="GO:0017038">
    <property type="term" value="P:protein import"/>
    <property type="evidence" value="ECO:0007669"/>
    <property type="project" value="TreeGrafter"/>
</dbReference>
<comment type="similarity">
    <text evidence="8">Belongs to the exbB/tolQ family.</text>
</comment>
<sequence length="242" mass="26819">MPIVSTEKIISMLSFINRGGVINWIIIAMYVVVLAVIAERAVYFLRTSYRRTTLLSGLEQYIRVIEKQAPEDESEEGLPWPRSYSRSQPLRMIRRFMENRRSSTAILRELLEREGAILQREMDHGVEWLSVVGNLAPLCGLFGTVTGLMSAFRQIEATGGSADISTFAGGIWAAMITTAFGLAAAIPALAACRFFERHADARQRDMAYVVSLLSESLREDLLAAGDSEKPSGTDPGKKRETA</sequence>
<evidence type="ECO:0000256" key="6">
    <source>
        <dbReference type="ARBA" id="ARBA00022989"/>
    </source>
</evidence>
<evidence type="ECO:0000256" key="10">
    <source>
        <dbReference type="SAM" id="Phobius"/>
    </source>
</evidence>
<feature type="transmembrane region" description="Helical" evidence="10">
    <location>
        <begin position="21"/>
        <end position="45"/>
    </location>
</feature>
<evidence type="ECO:0000256" key="3">
    <source>
        <dbReference type="ARBA" id="ARBA00022475"/>
    </source>
</evidence>
<evidence type="ECO:0000259" key="11">
    <source>
        <dbReference type="Pfam" id="PF01618"/>
    </source>
</evidence>
<keyword evidence="6 10" id="KW-1133">Transmembrane helix</keyword>